<dbReference type="SUPFAM" id="SSF109998">
    <property type="entry name" value="Triger factor/SurA peptide-binding domain-like"/>
    <property type="match status" value="1"/>
</dbReference>
<dbReference type="InterPro" id="IPR000297">
    <property type="entry name" value="PPIase_PpiC"/>
</dbReference>
<gene>
    <name evidence="9" type="ORF">J2S24_000785</name>
</gene>
<feature type="domain" description="PpiC" evidence="8">
    <location>
        <begin position="158"/>
        <end position="251"/>
    </location>
</feature>
<proteinExistence type="predicted"/>
<dbReference type="Gene3D" id="3.10.50.40">
    <property type="match status" value="1"/>
</dbReference>
<evidence type="ECO:0000256" key="7">
    <source>
        <dbReference type="SAM" id="Phobius"/>
    </source>
</evidence>
<evidence type="ECO:0000256" key="5">
    <source>
        <dbReference type="ARBA" id="ARBA00023235"/>
    </source>
</evidence>
<comment type="caution">
    <text evidence="9">The sequence shown here is derived from an EMBL/GenBank/DDBJ whole genome shotgun (WGS) entry which is preliminary data.</text>
</comment>
<dbReference type="PROSITE" id="PS01096">
    <property type="entry name" value="PPIC_PPIASE_1"/>
    <property type="match status" value="1"/>
</dbReference>
<sequence length="306" mass="35497">MLNNKYYVTFFYMVLLTVVIPILILFIISPGPVATVNSEKISAEIYKDYLYNQAKSLVKTNPDVKWDEKYSSNKTFEDIFKENTINSLVSIYAVSQQAEKEGIKVTNEDIEKTRKYYPYIKNKELIQKIALVNKFYDLKVKNITSGSSEAEKYYNEHPEQFITGDIYRIDVKDIETAEVIVKAFLKGEKFEDLAKKYSIDLSSKDKGGFIGNMPLSQYSSVINYDLTRIKENQITEPINRGEYYEIILVKNISKKSFEEVKDFLVSWLTDTTKQEKIANTASEILKKAKIKINWDMVYKIKIGNLK</sequence>
<evidence type="ECO:0000256" key="2">
    <source>
        <dbReference type="ARBA" id="ARBA00013194"/>
    </source>
</evidence>
<reference evidence="9 10" key="1">
    <citation type="submission" date="2023-07" db="EMBL/GenBank/DDBJ databases">
        <title>Genomic Encyclopedia of Type Strains, Phase IV (KMG-IV): sequencing the most valuable type-strain genomes for metagenomic binning, comparative biology and taxonomic classification.</title>
        <authorList>
            <person name="Goeker M."/>
        </authorList>
    </citation>
    <scope>NUCLEOTIDE SEQUENCE [LARGE SCALE GENOMIC DNA]</scope>
    <source>
        <strain evidence="9 10">DSM 25963</strain>
    </source>
</reference>
<dbReference type="EMBL" id="JAURUP010000006">
    <property type="protein sequence ID" value="MDP9750317.1"/>
    <property type="molecule type" value="Genomic_DNA"/>
</dbReference>
<dbReference type="Proteomes" id="UP001223886">
    <property type="component" value="Unassembled WGS sequence"/>
</dbReference>
<comment type="catalytic activity">
    <reaction evidence="1">
        <text>[protein]-peptidylproline (omega=180) = [protein]-peptidylproline (omega=0)</text>
        <dbReference type="Rhea" id="RHEA:16237"/>
        <dbReference type="Rhea" id="RHEA-COMP:10747"/>
        <dbReference type="Rhea" id="RHEA-COMP:10748"/>
        <dbReference type="ChEBI" id="CHEBI:83833"/>
        <dbReference type="ChEBI" id="CHEBI:83834"/>
        <dbReference type="EC" id="5.2.1.8"/>
    </reaction>
</comment>
<dbReference type="InterPro" id="IPR027304">
    <property type="entry name" value="Trigger_fact/SurA_dom_sf"/>
</dbReference>
<keyword evidence="5 6" id="KW-0413">Isomerase</keyword>
<dbReference type="Pfam" id="PF00639">
    <property type="entry name" value="Rotamase"/>
    <property type="match status" value="1"/>
</dbReference>
<dbReference type="PANTHER" id="PTHR47245">
    <property type="entry name" value="PEPTIDYLPROLYL ISOMERASE"/>
    <property type="match status" value="1"/>
</dbReference>
<dbReference type="Pfam" id="PF13624">
    <property type="entry name" value="SurA_N_3"/>
    <property type="match status" value="1"/>
</dbReference>
<evidence type="ECO:0000313" key="9">
    <source>
        <dbReference type="EMBL" id="MDP9750317.1"/>
    </source>
</evidence>
<keyword evidence="10" id="KW-1185">Reference proteome</keyword>
<keyword evidence="4 6" id="KW-0697">Rotamase</keyword>
<dbReference type="InterPro" id="IPR046357">
    <property type="entry name" value="PPIase_dom_sf"/>
</dbReference>
<feature type="transmembrane region" description="Helical" evidence="7">
    <location>
        <begin position="6"/>
        <end position="28"/>
    </location>
</feature>
<name>A0ABT9M2J2_9THEO</name>
<evidence type="ECO:0000256" key="3">
    <source>
        <dbReference type="ARBA" id="ARBA00022729"/>
    </source>
</evidence>
<dbReference type="GO" id="GO:0003755">
    <property type="term" value="F:peptidyl-prolyl cis-trans isomerase activity"/>
    <property type="evidence" value="ECO:0007669"/>
    <property type="project" value="UniProtKB-EC"/>
</dbReference>
<organism evidence="9 10">
    <name type="scientific">Thermoanaerobacter pentosaceus</name>
    <dbReference type="NCBI Taxonomy" id="694059"/>
    <lineage>
        <taxon>Bacteria</taxon>
        <taxon>Bacillati</taxon>
        <taxon>Bacillota</taxon>
        <taxon>Clostridia</taxon>
        <taxon>Thermoanaerobacterales</taxon>
        <taxon>Thermoanaerobacteraceae</taxon>
        <taxon>Thermoanaerobacter</taxon>
    </lineage>
</organism>
<dbReference type="PROSITE" id="PS50198">
    <property type="entry name" value="PPIC_PPIASE_2"/>
    <property type="match status" value="1"/>
</dbReference>
<dbReference type="RefSeq" id="WP_307680933.1">
    <property type="nucleotide sequence ID" value="NZ_JAURUP010000006.1"/>
</dbReference>
<protein>
    <recommendedName>
        <fullName evidence="2">peptidylprolyl isomerase</fullName>
        <ecNumber evidence="2">5.2.1.8</ecNumber>
    </recommendedName>
</protein>
<keyword evidence="7" id="KW-0472">Membrane</keyword>
<keyword evidence="3" id="KW-0732">Signal</keyword>
<dbReference type="InterPro" id="IPR023058">
    <property type="entry name" value="PPIase_PpiC_CS"/>
</dbReference>
<dbReference type="InterPro" id="IPR050245">
    <property type="entry name" value="PrsA_foldase"/>
</dbReference>
<dbReference type="EC" id="5.2.1.8" evidence="2"/>
<evidence type="ECO:0000256" key="1">
    <source>
        <dbReference type="ARBA" id="ARBA00000971"/>
    </source>
</evidence>
<evidence type="ECO:0000313" key="10">
    <source>
        <dbReference type="Proteomes" id="UP001223886"/>
    </source>
</evidence>
<dbReference type="SUPFAM" id="SSF54534">
    <property type="entry name" value="FKBP-like"/>
    <property type="match status" value="1"/>
</dbReference>
<keyword evidence="7" id="KW-1133">Transmembrane helix</keyword>
<accession>A0ABT9M2J2</accession>
<evidence type="ECO:0000256" key="4">
    <source>
        <dbReference type="ARBA" id="ARBA00023110"/>
    </source>
</evidence>
<evidence type="ECO:0000256" key="6">
    <source>
        <dbReference type="PROSITE-ProRule" id="PRU00278"/>
    </source>
</evidence>
<dbReference type="PANTHER" id="PTHR47245:SF1">
    <property type="entry name" value="FOLDASE PROTEIN PRSA"/>
    <property type="match status" value="1"/>
</dbReference>
<evidence type="ECO:0000259" key="8">
    <source>
        <dbReference type="PROSITE" id="PS50198"/>
    </source>
</evidence>
<keyword evidence="7" id="KW-0812">Transmembrane</keyword>